<dbReference type="InterPro" id="IPR002818">
    <property type="entry name" value="DJ-1/PfpI"/>
</dbReference>
<dbReference type="Pfam" id="PF01965">
    <property type="entry name" value="DJ-1_PfpI"/>
    <property type="match status" value="1"/>
</dbReference>
<feature type="domain" description="DJ-1/PfpI" evidence="2">
    <location>
        <begin position="87"/>
        <end position="211"/>
    </location>
</feature>
<dbReference type="InterPro" id="IPR052158">
    <property type="entry name" value="INH-QAR"/>
</dbReference>
<dbReference type="SUPFAM" id="SSF52317">
    <property type="entry name" value="Class I glutamine amidotransferase-like"/>
    <property type="match status" value="1"/>
</dbReference>
<feature type="signal peptide" evidence="1">
    <location>
        <begin position="1"/>
        <end position="22"/>
    </location>
</feature>
<dbReference type="Gene3D" id="3.40.50.880">
    <property type="match status" value="1"/>
</dbReference>
<dbReference type="PANTHER" id="PTHR43130:SF15">
    <property type="entry name" value="THIJ_PFPI FAMILY PROTEIN (AFU_ORTHOLOGUE AFUA_5G14240)"/>
    <property type="match status" value="1"/>
</dbReference>
<dbReference type="STRING" id="1884261.A0A5C3R0K9"/>
<keyword evidence="3" id="KW-0315">Glutamine amidotransferase</keyword>
<dbReference type="CDD" id="cd03139">
    <property type="entry name" value="GATase1_PfpI_2"/>
    <property type="match status" value="1"/>
</dbReference>
<evidence type="ECO:0000256" key="1">
    <source>
        <dbReference type="SAM" id="SignalP"/>
    </source>
</evidence>
<accession>A0A5C3R0K9</accession>
<reference evidence="3 4" key="1">
    <citation type="journal article" date="2019" name="Nat. Ecol. Evol.">
        <title>Megaphylogeny resolves global patterns of mushroom evolution.</title>
        <authorList>
            <person name="Varga T."/>
            <person name="Krizsan K."/>
            <person name="Foldi C."/>
            <person name="Dima B."/>
            <person name="Sanchez-Garcia M."/>
            <person name="Sanchez-Ramirez S."/>
            <person name="Szollosi G.J."/>
            <person name="Szarkandi J.G."/>
            <person name="Papp V."/>
            <person name="Albert L."/>
            <person name="Andreopoulos W."/>
            <person name="Angelini C."/>
            <person name="Antonin V."/>
            <person name="Barry K.W."/>
            <person name="Bougher N.L."/>
            <person name="Buchanan P."/>
            <person name="Buyck B."/>
            <person name="Bense V."/>
            <person name="Catcheside P."/>
            <person name="Chovatia M."/>
            <person name="Cooper J."/>
            <person name="Damon W."/>
            <person name="Desjardin D."/>
            <person name="Finy P."/>
            <person name="Geml J."/>
            <person name="Haridas S."/>
            <person name="Hughes K."/>
            <person name="Justo A."/>
            <person name="Karasinski D."/>
            <person name="Kautmanova I."/>
            <person name="Kiss B."/>
            <person name="Kocsube S."/>
            <person name="Kotiranta H."/>
            <person name="LaButti K.M."/>
            <person name="Lechner B.E."/>
            <person name="Liimatainen K."/>
            <person name="Lipzen A."/>
            <person name="Lukacs Z."/>
            <person name="Mihaltcheva S."/>
            <person name="Morgado L.N."/>
            <person name="Niskanen T."/>
            <person name="Noordeloos M.E."/>
            <person name="Ohm R.A."/>
            <person name="Ortiz-Santana B."/>
            <person name="Ovrebo C."/>
            <person name="Racz N."/>
            <person name="Riley R."/>
            <person name="Savchenko A."/>
            <person name="Shiryaev A."/>
            <person name="Soop K."/>
            <person name="Spirin V."/>
            <person name="Szebenyi C."/>
            <person name="Tomsovsky M."/>
            <person name="Tulloss R.E."/>
            <person name="Uehling J."/>
            <person name="Grigoriev I.V."/>
            <person name="Vagvolgyi C."/>
            <person name="Papp T."/>
            <person name="Martin F.M."/>
            <person name="Miettinen O."/>
            <person name="Hibbett D.S."/>
            <person name="Nagy L.G."/>
        </authorList>
    </citation>
    <scope>NUCLEOTIDE SEQUENCE [LARGE SCALE GENOMIC DNA]</scope>
    <source>
        <strain evidence="3 4">CBS 309.79</strain>
    </source>
</reference>
<sequence>MRFLQVATAVVASLGSVHTTQAAPNAPLPVNFGMILAPNFRTLDVFGTLNTLISTSRTFPMKLSLIAPSTNRNPLISQAPTSFLANPARSDFGFNILATHNFTHPPKDLDVLLIPGGAWTTGPDSIAAVAYVKKVYPKLKYLYSVGEGSGIVARAGILDRKRATTNKENFRLTTLLRPQVKWVGKARWVVDGNVWSASGNTAGMDAILEFVSVIYGEEHSARFTNSMEYDRHNVSSWDPWAVPSWYD</sequence>
<evidence type="ECO:0000259" key="2">
    <source>
        <dbReference type="Pfam" id="PF01965"/>
    </source>
</evidence>
<dbReference type="OrthoDB" id="543156at2759"/>
<keyword evidence="1" id="KW-0732">Signal</keyword>
<organism evidence="3 4">
    <name type="scientific">Pterulicium gracile</name>
    <dbReference type="NCBI Taxonomy" id="1884261"/>
    <lineage>
        <taxon>Eukaryota</taxon>
        <taxon>Fungi</taxon>
        <taxon>Dikarya</taxon>
        <taxon>Basidiomycota</taxon>
        <taxon>Agaricomycotina</taxon>
        <taxon>Agaricomycetes</taxon>
        <taxon>Agaricomycetidae</taxon>
        <taxon>Agaricales</taxon>
        <taxon>Pleurotineae</taxon>
        <taxon>Pterulaceae</taxon>
        <taxon>Pterulicium</taxon>
    </lineage>
</organism>
<proteinExistence type="predicted"/>
<dbReference type="GO" id="GO:0016740">
    <property type="term" value="F:transferase activity"/>
    <property type="evidence" value="ECO:0007669"/>
    <property type="project" value="UniProtKB-KW"/>
</dbReference>
<name>A0A5C3R0K9_9AGAR</name>
<protein>
    <submittedName>
        <fullName evidence="3">Class I glutamine amidotransferase-like protein</fullName>
    </submittedName>
</protein>
<dbReference type="Proteomes" id="UP000305067">
    <property type="component" value="Unassembled WGS sequence"/>
</dbReference>
<dbReference type="PANTHER" id="PTHR43130">
    <property type="entry name" value="ARAC-FAMILY TRANSCRIPTIONAL REGULATOR"/>
    <property type="match status" value="1"/>
</dbReference>
<feature type="chain" id="PRO_5023057615" evidence="1">
    <location>
        <begin position="23"/>
        <end position="247"/>
    </location>
</feature>
<gene>
    <name evidence="3" type="ORF">BDV98DRAFT_599450</name>
</gene>
<dbReference type="AlphaFoldDB" id="A0A5C3R0K9"/>
<keyword evidence="3" id="KW-0808">Transferase</keyword>
<dbReference type="InterPro" id="IPR029062">
    <property type="entry name" value="Class_I_gatase-like"/>
</dbReference>
<evidence type="ECO:0000313" key="3">
    <source>
        <dbReference type="EMBL" id="TFL07118.1"/>
    </source>
</evidence>
<dbReference type="EMBL" id="ML178814">
    <property type="protein sequence ID" value="TFL07118.1"/>
    <property type="molecule type" value="Genomic_DNA"/>
</dbReference>
<keyword evidence="4" id="KW-1185">Reference proteome</keyword>
<evidence type="ECO:0000313" key="4">
    <source>
        <dbReference type="Proteomes" id="UP000305067"/>
    </source>
</evidence>